<gene>
    <name evidence="13" type="ORF">M501DRAFT_994947</name>
</gene>
<dbReference type="OrthoDB" id="4504960at2759"/>
<evidence type="ECO:0000256" key="4">
    <source>
        <dbReference type="ARBA" id="ARBA00022729"/>
    </source>
</evidence>
<evidence type="ECO:0000256" key="7">
    <source>
        <dbReference type="ARBA" id="ARBA00023157"/>
    </source>
</evidence>
<feature type="chain" id="PRO_5040178067" evidence="11">
    <location>
        <begin position="19"/>
        <end position="337"/>
    </location>
</feature>
<dbReference type="InterPro" id="IPR044865">
    <property type="entry name" value="MRH_dom"/>
</dbReference>
<comment type="caution">
    <text evidence="13">The sequence shown here is derived from an EMBL/GenBank/DDBJ whole genome shotgun (WGS) entry which is preliminary data.</text>
</comment>
<evidence type="ECO:0000313" key="13">
    <source>
        <dbReference type="EMBL" id="KAF2837726.1"/>
    </source>
</evidence>
<dbReference type="GO" id="GO:0005770">
    <property type="term" value="C:late endosome"/>
    <property type="evidence" value="ECO:0007669"/>
    <property type="project" value="TreeGrafter"/>
</dbReference>
<proteinExistence type="predicted"/>
<dbReference type="Gene3D" id="2.70.130.10">
    <property type="entry name" value="Mannose-6-phosphate receptor binding domain"/>
    <property type="match status" value="2"/>
</dbReference>
<protein>
    <submittedName>
        <fullName evidence="13">Mannose 6-phosphate receptor domain-containing protein</fullName>
    </submittedName>
</protein>
<evidence type="ECO:0000259" key="12">
    <source>
        <dbReference type="PROSITE" id="PS51914"/>
    </source>
</evidence>
<keyword evidence="8" id="KW-0325">Glycoprotein</keyword>
<evidence type="ECO:0000256" key="8">
    <source>
        <dbReference type="ARBA" id="ARBA00023180"/>
    </source>
</evidence>
<evidence type="ECO:0000256" key="6">
    <source>
        <dbReference type="ARBA" id="ARBA00023136"/>
    </source>
</evidence>
<dbReference type="InterPro" id="IPR028927">
    <property type="entry name" value="Man-6-P_rcpt"/>
</dbReference>
<dbReference type="EMBL" id="MU006098">
    <property type="protein sequence ID" value="KAF2837726.1"/>
    <property type="molecule type" value="Genomic_DNA"/>
</dbReference>
<organism evidence="13 14">
    <name type="scientific">Patellaria atrata CBS 101060</name>
    <dbReference type="NCBI Taxonomy" id="1346257"/>
    <lineage>
        <taxon>Eukaryota</taxon>
        <taxon>Fungi</taxon>
        <taxon>Dikarya</taxon>
        <taxon>Ascomycota</taxon>
        <taxon>Pezizomycotina</taxon>
        <taxon>Dothideomycetes</taxon>
        <taxon>Dothideomycetes incertae sedis</taxon>
        <taxon>Patellariales</taxon>
        <taxon>Patellariaceae</taxon>
        <taxon>Patellaria</taxon>
    </lineage>
</organism>
<keyword evidence="4 11" id="KW-0732">Signal</keyword>
<keyword evidence="2" id="KW-0813">Transport</keyword>
<keyword evidence="7" id="KW-1015">Disulfide bond</keyword>
<keyword evidence="6 10" id="KW-0472">Membrane</keyword>
<reference evidence="13" key="1">
    <citation type="journal article" date="2020" name="Stud. Mycol.">
        <title>101 Dothideomycetes genomes: a test case for predicting lifestyles and emergence of pathogens.</title>
        <authorList>
            <person name="Haridas S."/>
            <person name="Albert R."/>
            <person name="Binder M."/>
            <person name="Bloem J."/>
            <person name="Labutti K."/>
            <person name="Salamov A."/>
            <person name="Andreopoulos B."/>
            <person name="Baker S."/>
            <person name="Barry K."/>
            <person name="Bills G."/>
            <person name="Bluhm B."/>
            <person name="Cannon C."/>
            <person name="Castanera R."/>
            <person name="Culley D."/>
            <person name="Daum C."/>
            <person name="Ezra D."/>
            <person name="Gonzalez J."/>
            <person name="Henrissat B."/>
            <person name="Kuo A."/>
            <person name="Liang C."/>
            <person name="Lipzen A."/>
            <person name="Lutzoni F."/>
            <person name="Magnuson J."/>
            <person name="Mondo S."/>
            <person name="Nolan M."/>
            <person name="Ohm R."/>
            <person name="Pangilinan J."/>
            <person name="Park H.-J."/>
            <person name="Ramirez L."/>
            <person name="Alfaro M."/>
            <person name="Sun H."/>
            <person name="Tritt A."/>
            <person name="Yoshinaga Y."/>
            <person name="Zwiers L.-H."/>
            <person name="Turgeon B."/>
            <person name="Goodwin S."/>
            <person name="Spatafora J."/>
            <person name="Crous P."/>
            <person name="Grigoriev I."/>
        </authorList>
    </citation>
    <scope>NUCLEOTIDE SEQUENCE</scope>
    <source>
        <strain evidence="13">CBS 101060</strain>
    </source>
</reference>
<dbReference type="PANTHER" id="PTHR15071">
    <property type="entry name" value="MANNOSE-6-PHOSPHATE RECEPTOR FAMILY MEMBER"/>
    <property type="match status" value="1"/>
</dbReference>
<comment type="subcellular location">
    <subcellularLocation>
        <location evidence="1">Endomembrane system</location>
    </subcellularLocation>
</comment>
<dbReference type="Pfam" id="PF02157">
    <property type="entry name" value="Man-6-P_recep"/>
    <property type="match status" value="1"/>
</dbReference>
<name>A0A9P4S8A8_9PEZI</name>
<dbReference type="Proteomes" id="UP000799429">
    <property type="component" value="Unassembled WGS sequence"/>
</dbReference>
<feature type="signal peptide" evidence="11">
    <location>
        <begin position="1"/>
        <end position="18"/>
    </location>
</feature>
<keyword evidence="5 10" id="KW-1133">Transmembrane helix</keyword>
<feature type="region of interest" description="Disordered" evidence="9">
    <location>
        <begin position="150"/>
        <end position="183"/>
    </location>
</feature>
<evidence type="ECO:0000256" key="5">
    <source>
        <dbReference type="ARBA" id="ARBA00022989"/>
    </source>
</evidence>
<dbReference type="SUPFAM" id="SSF50911">
    <property type="entry name" value="Mannose 6-phosphate receptor domain"/>
    <property type="match status" value="1"/>
</dbReference>
<sequence length="337" mass="37595">MRLLYSSLAFFLLHVASAASDDKKPLKPCTIHSPHSERFFDLNPIAVLPHEEGKPVHKDDRTESWHAKGHDYNTNFTINFCAPVVEELEDVVGVESSLWKNVSAYYTKGGKTYSIGQANTELVFRGRKLVLNYTDGSPCDISSSKRSLFPRQLDDLPSDPRDDDDEDEDEDPPSESTEKKRRKSTIFSLLCEKDPLAPKTTVSFVGASPDECTYFFEARTAAACGGVEIEQQTLSPGGVFGVIALIAILVYLIGGCVYQRTVIHQRGWRQLPNYSMWAAIAGFFSDIFIILTSSCARLLPSRRGYSRVSLNGNGRGRGRDPDAENRLIDNLDESWDD</sequence>
<dbReference type="InterPro" id="IPR009011">
    <property type="entry name" value="Man6P_isomerase_rcpt-bd_dom_sf"/>
</dbReference>
<evidence type="ECO:0000256" key="11">
    <source>
        <dbReference type="SAM" id="SignalP"/>
    </source>
</evidence>
<dbReference type="GO" id="GO:0000139">
    <property type="term" value="C:Golgi membrane"/>
    <property type="evidence" value="ECO:0007669"/>
    <property type="project" value="UniProtKB-SubCell"/>
</dbReference>
<keyword evidence="14" id="KW-1185">Reference proteome</keyword>
<dbReference type="GO" id="GO:0007034">
    <property type="term" value="P:vacuolar transport"/>
    <property type="evidence" value="ECO:0007669"/>
    <property type="project" value="TreeGrafter"/>
</dbReference>
<dbReference type="GO" id="GO:0010008">
    <property type="term" value="C:endosome membrane"/>
    <property type="evidence" value="ECO:0007669"/>
    <property type="project" value="UniProtKB-SubCell"/>
</dbReference>
<evidence type="ECO:0000313" key="14">
    <source>
        <dbReference type="Proteomes" id="UP000799429"/>
    </source>
</evidence>
<dbReference type="AlphaFoldDB" id="A0A9P4S8A8"/>
<keyword evidence="13" id="KW-0675">Receptor</keyword>
<evidence type="ECO:0000256" key="9">
    <source>
        <dbReference type="SAM" id="MobiDB-lite"/>
    </source>
</evidence>
<evidence type="ECO:0000256" key="2">
    <source>
        <dbReference type="ARBA" id="ARBA00022448"/>
    </source>
</evidence>
<dbReference type="PROSITE" id="PS51914">
    <property type="entry name" value="MRH"/>
    <property type="match status" value="1"/>
</dbReference>
<dbReference type="PANTHER" id="PTHR15071:SF0">
    <property type="entry name" value="MANNOSE 6-PHOSPHATE RECEPTOR-LIKE PROTEIN 1"/>
    <property type="match status" value="1"/>
</dbReference>
<evidence type="ECO:0000256" key="10">
    <source>
        <dbReference type="SAM" id="Phobius"/>
    </source>
</evidence>
<keyword evidence="3 10" id="KW-0812">Transmembrane</keyword>
<evidence type="ECO:0000256" key="1">
    <source>
        <dbReference type="ARBA" id="ARBA00004308"/>
    </source>
</evidence>
<feature type="transmembrane region" description="Helical" evidence="10">
    <location>
        <begin position="278"/>
        <end position="299"/>
    </location>
</feature>
<feature type="compositionally biased region" description="Acidic residues" evidence="9">
    <location>
        <begin position="161"/>
        <end position="173"/>
    </location>
</feature>
<feature type="transmembrane region" description="Helical" evidence="10">
    <location>
        <begin position="238"/>
        <end position="258"/>
    </location>
</feature>
<accession>A0A9P4S8A8</accession>
<feature type="domain" description="MRH" evidence="12">
    <location>
        <begin position="27"/>
        <end position="226"/>
    </location>
</feature>
<evidence type="ECO:0000256" key="3">
    <source>
        <dbReference type="ARBA" id="ARBA00022692"/>
    </source>
</evidence>